<protein>
    <recommendedName>
        <fullName evidence="1">Mur ligase N-terminal catalytic domain-containing protein</fullName>
    </recommendedName>
</protein>
<dbReference type="InterPro" id="IPR036565">
    <property type="entry name" value="Mur-like_cat_sf"/>
</dbReference>
<dbReference type="Gene3D" id="3.40.1190.10">
    <property type="entry name" value="Mur-like, catalytic domain"/>
    <property type="match status" value="1"/>
</dbReference>
<feature type="domain" description="Mur ligase N-terminal catalytic" evidence="1">
    <location>
        <begin position="14"/>
        <end position="111"/>
    </location>
</feature>
<dbReference type="SUPFAM" id="SSF51984">
    <property type="entry name" value="MurCD N-terminal domain"/>
    <property type="match status" value="1"/>
</dbReference>
<name>A0A383B3C1_9ZZZZ</name>
<proteinExistence type="predicted"/>
<dbReference type="PANTHER" id="PTHR43445:SF3">
    <property type="entry name" value="UDP-N-ACETYLMURAMATE--L-ALANINE LIGASE"/>
    <property type="match status" value="1"/>
</dbReference>
<evidence type="ECO:0000313" key="2">
    <source>
        <dbReference type="EMBL" id="SVE14290.1"/>
    </source>
</evidence>
<accession>A0A383B3C1</accession>
<dbReference type="InterPro" id="IPR000713">
    <property type="entry name" value="Mur_ligase_N"/>
</dbReference>
<dbReference type="PANTHER" id="PTHR43445">
    <property type="entry name" value="UDP-N-ACETYLMURAMATE--L-ALANINE LIGASE-RELATED"/>
    <property type="match status" value="1"/>
</dbReference>
<dbReference type="Pfam" id="PF01225">
    <property type="entry name" value="Mur_ligase"/>
    <property type="match status" value="1"/>
</dbReference>
<dbReference type="GO" id="GO:0016881">
    <property type="term" value="F:acid-amino acid ligase activity"/>
    <property type="evidence" value="ECO:0007669"/>
    <property type="project" value="InterPro"/>
</dbReference>
<sequence>MDGEDLRSIAGKGHVHFMGVGGAGMCALAEMFARSGSEISGCDLHPGPSTDRLREMNVRIYTGHEPSHLEGVTALVISAAIPGDHPEILEAARCGIPVFKRATALGKWVNQGRVLAVSGTHGKTSTTAMAAGILTIAGLNPTGLVGGYVPSWSGNFR</sequence>
<dbReference type="AlphaFoldDB" id="A0A383B3C1"/>
<evidence type="ECO:0000259" key="1">
    <source>
        <dbReference type="Pfam" id="PF01225"/>
    </source>
</evidence>
<dbReference type="EMBL" id="UINC01197018">
    <property type="protein sequence ID" value="SVE14290.1"/>
    <property type="molecule type" value="Genomic_DNA"/>
</dbReference>
<gene>
    <name evidence="2" type="ORF">METZ01_LOCUS467144</name>
</gene>
<organism evidence="2">
    <name type="scientific">marine metagenome</name>
    <dbReference type="NCBI Taxonomy" id="408172"/>
    <lineage>
        <taxon>unclassified sequences</taxon>
        <taxon>metagenomes</taxon>
        <taxon>ecological metagenomes</taxon>
    </lineage>
</organism>
<dbReference type="InterPro" id="IPR050061">
    <property type="entry name" value="MurCDEF_pg_biosynth"/>
</dbReference>
<reference evidence="2" key="1">
    <citation type="submission" date="2018-05" db="EMBL/GenBank/DDBJ databases">
        <authorList>
            <person name="Lanie J.A."/>
            <person name="Ng W.-L."/>
            <person name="Kazmierczak K.M."/>
            <person name="Andrzejewski T.M."/>
            <person name="Davidsen T.M."/>
            <person name="Wayne K.J."/>
            <person name="Tettelin H."/>
            <person name="Glass J.I."/>
            <person name="Rusch D."/>
            <person name="Podicherti R."/>
            <person name="Tsui H.-C.T."/>
            <person name="Winkler M.E."/>
        </authorList>
    </citation>
    <scope>NUCLEOTIDE SEQUENCE</scope>
</reference>
<feature type="non-terminal residue" evidence="2">
    <location>
        <position position="157"/>
    </location>
</feature>
<dbReference type="SUPFAM" id="SSF53623">
    <property type="entry name" value="MurD-like peptide ligases, catalytic domain"/>
    <property type="match status" value="1"/>
</dbReference>
<dbReference type="GO" id="GO:0005524">
    <property type="term" value="F:ATP binding"/>
    <property type="evidence" value="ECO:0007669"/>
    <property type="project" value="InterPro"/>
</dbReference>
<dbReference type="Gene3D" id="3.40.50.720">
    <property type="entry name" value="NAD(P)-binding Rossmann-like Domain"/>
    <property type="match status" value="1"/>
</dbReference>